<dbReference type="Pfam" id="PF20700">
    <property type="entry name" value="Mutator"/>
    <property type="match status" value="1"/>
</dbReference>
<gene>
    <name evidence="2" type="ORF">Ocin01_15191</name>
</gene>
<comment type="caution">
    <text evidence="2">The sequence shown here is derived from an EMBL/GenBank/DDBJ whole genome shotgun (WGS) entry which is preliminary data.</text>
</comment>
<organism evidence="2 3">
    <name type="scientific">Orchesella cincta</name>
    <name type="common">Springtail</name>
    <name type="synonym">Podura cincta</name>
    <dbReference type="NCBI Taxonomy" id="48709"/>
    <lineage>
        <taxon>Eukaryota</taxon>
        <taxon>Metazoa</taxon>
        <taxon>Ecdysozoa</taxon>
        <taxon>Arthropoda</taxon>
        <taxon>Hexapoda</taxon>
        <taxon>Collembola</taxon>
        <taxon>Entomobryomorpha</taxon>
        <taxon>Entomobryoidea</taxon>
        <taxon>Orchesellidae</taxon>
        <taxon>Orchesellinae</taxon>
        <taxon>Orchesella</taxon>
    </lineage>
</organism>
<reference evidence="2 3" key="1">
    <citation type="journal article" date="2016" name="Genome Biol. Evol.">
        <title>Gene Family Evolution Reflects Adaptation to Soil Environmental Stressors in the Genome of the Collembolan Orchesella cincta.</title>
        <authorList>
            <person name="Faddeeva-Vakhrusheva A."/>
            <person name="Derks M.F."/>
            <person name="Anvar S.Y."/>
            <person name="Agamennone V."/>
            <person name="Suring W."/>
            <person name="Smit S."/>
            <person name="van Straalen N.M."/>
            <person name="Roelofs D."/>
        </authorList>
    </citation>
    <scope>NUCLEOTIDE SEQUENCE [LARGE SCALE GENOMIC DNA]</scope>
    <source>
        <tissue evidence="2">Mixed pool</tissue>
    </source>
</reference>
<keyword evidence="3" id="KW-1185">Reference proteome</keyword>
<proteinExistence type="predicted"/>
<evidence type="ECO:0000313" key="3">
    <source>
        <dbReference type="Proteomes" id="UP000094527"/>
    </source>
</evidence>
<dbReference type="Proteomes" id="UP000094527">
    <property type="component" value="Unassembled WGS sequence"/>
</dbReference>
<evidence type="ECO:0000259" key="1">
    <source>
        <dbReference type="Pfam" id="PF20700"/>
    </source>
</evidence>
<dbReference type="AlphaFoldDB" id="A0A1D2MEP9"/>
<name>A0A1D2MEP9_ORCCI</name>
<dbReference type="EMBL" id="LJIJ01001532">
    <property type="protein sequence ID" value="ODM91486.1"/>
    <property type="molecule type" value="Genomic_DNA"/>
</dbReference>
<feature type="domain" description="Mutator-like transposase" evidence="1">
    <location>
        <begin position="36"/>
        <end position="107"/>
    </location>
</feature>
<dbReference type="InterPro" id="IPR049012">
    <property type="entry name" value="Mutator_transp_dom"/>
</dbReference>
<protein>
    <recommendedName>
        <fullName evidence="1">Mutator-like transposase domain-containing protein</fullName>
    </recommendedName>
</protein>
<dbReference type="OrthoDB" id="6431392at2759"/>
<accession>A0A1D2MEP9</accession>
<evidence type="ECO:0000313" key="2">
    <source>
        <dbReference type="EMBL" id="ODM91486.1"/>
    </source>
</evidence>
<sequence length="108" mass="12146">MPKENWISNGHGSSKITERSWRRRLAVEAGDFVSIKNGDEEIKCPAIKVVCDGSWSKRSYGHSYNSKYGNAAIIGVRTKKVLFVGERVTTCRMCQINSKTNKESPPHM</sequence>